<gene>
    <name evidence="3" type="ORF">CWC05_13220</name>
    <name evidence="2" type="ORF">TW72_12705</name>
</gene>
<keyword evidence="4" id="KW-1185">Reference proteome</keyword>
<dbReference type="Proteomes" id="UP000033664">
    <property type="component" value="Unassembled WGS sequence"/>
</dbReference>
<feature type="chain" id="PRO_5036292800" description="Secreted protein" evidence="1">
    <location>
        <begin position="22"/>
        <end position="80"/>
    </location>
</feature>
<reference evidence="3 5" key="2">
    <citation type="submission" date="2017-12" db="EMBL/GenBank/DDBJ databases">
        <authorList>
            <person name="Paulsen S."/>
            <person name="Gram L.K."/>
        </authorList>
    </citation>
    <scope>NUCLEOTIDE SEQUENCE [LARGE SCALE GENOMIC DNA]</scope>
    <source>
        <strain evidence="3 5">S2897</strain>
    </source>
</reference>
<reference evidence="3" key="4">
    <citation type="submission" date="2019-09" db="EMBL/GenBank/DDBJ databases">
        <title>Co-occurence of chitin degradation, pigmentation and bioactivity in marine Pseudoalteromonas.</title>
        <authorList>
            <person name="Sonnenschein E.C."/>
            <person name="Bech P.K."/>
        </authorList>
    </citation>
    <scope>NUCLEOTIDE SEQUENCE</scope>
    <source>
        <strain evidence="3">S2897</strain>
    </source>
</reference>
<reference evidence="2 4" key="1">
    <citation type="journal article" date="2015" name="BMC Genomics">
        <title>Genome mining reveals unlocked bioactive potential of marine Gram-negative bacteria.</title>
        <authorList>
            <person name="Machado H."/>
            <person name="Sonnenschein E.C."/>
            <person name="Melchiorsen J."/>
            <person name="Gram L."/>
        </authorList>
    </citation>
    <scope>NUCLEOTIDE SEQUENCE [LARGE SCALE GENOMIC DNA]</scope>
    <source>
        <strain evidence="2 4">S3137</strain>
    </source>
</reference>
<evidence type="ECO:0000313" key="5">
    <source>
        <dbReference type="Proteomes" id="UP000305874"/>
    </source>
</evidence>
<protein>
    <recommendedName>
        <fullName evidence="6">Secreted protein</fullName>
    </recommendedName>
</protein>
<comment type="caution">
    <text evidence="2">The sequence shown here is derived from an EMBL/GenBank/DDBJ whole genome shotgun (WGS) entry which is preliminary data.</text>
</comment>
<evidence type="ECO:0000256" key="1">
    <source>
        <dbReference type="SAM" id="SignalP"/>
    </source>
</evidence>
<keyword evidence="1" id="KW-0732">Signal</keyword>
<dbReference type="EMBL" id="JXXZ01000010">
    <property type="protein sequence ID" value="KJY98584.1"/>
    <property type="molecule type" value="Genomic_DNA"/>
</dbReference>
<evidence type="ECO:0000313" key="2">
    <source>
        <dbReference type="EMBL" id="KJY98584.1"/>
    </source>
</evidence>
<dbReference type="AlphaFoldDB" id="A0A0F4PTY7"/>
<feature type="signal peptide" evidence="1">
    <location>
        <begin position="1"/>
        <end position="21"/>
    </location>
</feature>
<dbReference type="PATRIC" id="fig|151081.8.peg.2374"/>
<evidence type="ECO:0000313" key="4">
    <source>
        <dbReference type="Proteomes" id="UP000033664"/>
    </source>
</evidence>
<evidence type="ECO:0008006" key="6">
    <source>
        <dbReference type="Google" id="ProtNLM"/>
    </source>
</evidence>
<evidence type="ECO:0000313" key="3">
    <source>
        <dbReference type="EMBL" id="TMP86366.1"/>
    </source>
</evidence>
<sequence>MKFARIALITTVMTLSFSTQAASLAEEVELAVKQAAEQALENFVQAQREALRASVSNLLEQALDDDVNTAEKSNTSAPRS</sequence>
<reference evidence="5" key="3">
    <citation type="submission" date="2019-06" db="EMBL/GenBank/DDBJ databases">
        <title>Co-occurence of chitin degradation, pigmentation and bioactivity in marine Pseudoalteromonas.</title>
        <authorList>
            <person name="Sonnenschein E.C."/>
            <person name="Bech P.K."/>
        </authorList>
    </citation>
    <scope>NUCLEOTIDE SEQUENCE [LARGE SCALE GENOMIC DNA]</scope>
    <source>
        <strain evidence="5">S2897</strain>
    </source>
</reference>
<dbReference type="RefSeq" id="WP_045979701.1">
    <property type="nucleotide sequence ID" value="NZ_JXXY01000010.1"/>
</dbReference>
<organism evidence="2 4">
    <name type="scientific">Pseudoalteromonas ruthenica</name>
    <dbReference type="NCBI Taxonomy" id="151081"/>
    <lineage>
        <taxon>Bacteria</taxon>
        <taxon>Pseudomonadati</taxon>
        <taxon>Pseudomonadota</taxon>
        <taxon>Gammaproteobacteria</taxon>
        <taxon>Alteromonadales</taxon>
        <taxon>Pseudoalteromonadaceae</taxon>
        <taxon>Pseudoalteromonas</taxon>
    </lineage>
</organism>
<name>A0A0F4PTY7_9GAMM</name>
<accession>A0A0F4PTY7</accession>
<dbReference type="GeneID" id="58229353"/>
<proteinExistence type="predicted"/>
<dbReference type="Proteomes" id="UP000305874">
    <property type="component" value="Unassembled WGS sequence"/>
</dbReference>
<dbReference type="EMBL" id="PNCG01000014">
    <property type="protein sequence ID" value="TMP86366.1"/>
    <property type="molecule type" value="Genomic_DNA"/>
</dbReference>